<dbReference type="GeneTree" id="ENSGT00950000182952"/>
<dbReference type="InterPro" id="IPR002087">
    <property type="entry name" value="Anti_prolifrtn"/>
</dbReference>
<dbReference type="Ensembl" id="ENSTRUT00000051038.2">
    <property type="protein sequence ID" value="ENSTRUP00000056933.2"/>
    <property type="gene ID" value="ENSTRUG00000020784.2"/>
</dbReference>
<reference evidence="3 4" key="1">
    <citation type="journal article" date="2011" name="Genome Biol. Evol.">
        <title>Integration of the genetic map and genome assembly of fugu facilitates insights into distinct features of genome evolution in teleosts and mammals.</title>
        <authorList>
            <person name="Kai W."/>
            <person name="Kikuchi K."/>
            <person name="Tohari S."/>
            <person name="Chew A.K."/>
            <person name="Tay A."/>
            <person name="Fujiwara A."/>
            <person name="Hosoya S."/>
            <person name="Suetake H."/>
            <person name="Naruse K."/>
            <person name="Brenner S."/>
            <person name="Suzuki Y."/>
            <person name="Venkatesh B."/>
        </authorList>
    </citation>
    <scope>NUCLEOTIDE SEQUENCE [LARGE SCALE GENOMIC DNA]</scope>
</reference>
<gene>
    <name evidence="3" type="primary">LOC101062619</name>
</gene>
<dbReference type="STRING" id="31033.ENSTRUP00000056933"/>
<dbReference type="SMART" id="SM00099">
    <property type="entry name" value="btg1"/>
    <property type="match status" value="1"/>
</dbReference>
<dbReference type="SUPFAM" id="SSF160696">
    <property type="entry name" value="BTG domain-like"/>
    <property type="match status" value="1"/>
</dbReference>
<dbReference type="FunCoup" id="A0A3B5KNA3">
    <property type="interactions" value="191"/>
</dbReference>
<evidence type="ECO:0000313" key="4">
    <source>
        <dbReference type="Proteomes" id="UP000005226"/>
    </source>
</evidence>
<feature type="domain" description="Anti-proliferative protein" evidence="2">
    <location>
        <begin position="1"/>
        <end position="108"/>
    </location>
</feature>
<protein>
    <submittedName>
        <fullName evidence="3">B-cell translocation gene 3</fullName>
    </submittedName>
</protein>
<reference evidence="3" key="3">
    <citation type="submission" date="2025-09" db="UniProtKB">
        <authorList>
            <consortium name="Ensembl"/>
        </authorList>
    </citation>
    <scope>IDENTIFICATION</scope>
</reference>
<dbReference type="InterPro" id="IPR036054">
    <property type="entry name" value="BTG-like_sf"/>
</dbReference>
<dbReference type="Gene3D" id="3.90.640.90">
    <property type="entry name" value="Anti-proliferative protein, N-terminal domain"/>
    <property type="match status" value="1"/>
</dbReference>
<sequence length="178" mass="20558">MKKEIAAAVCCLKALLAPRARLDPEKTDLFLERLSVALMEKFSGHWFPENPSRGQAYRCIRINEVQQWDPEVLRACRESRIQMSQLELPVNLTLWVDPGEVCYRSHNFTSSSPRFPTKRVTGVIRNFLQPHCSSTSSNSGSQDLFFSCVSPLSPPPLNYVYCGYYCCNYNYHYNHYVY</sequence>
<comment type="similarity">
    <text evidence="1">Belongs to the BTG family.</text>
</comment>
<evidence type="ECO:0000256" key="1">
    <source>
        <dbReference type="ARBA" id="ARBA00007989"/>
    </source>
</evidence>
<dbReference type="GO" id="GO:0005737">
    <property type="term" value="C:cytoplasm"/>
    <property type="evidence" value="ECO:0007669"/>
    <property type="project" value="TreeGrafter"/>
</dbReference>
<organism evidence="3 4">
    <name type="scientific">Takifugu rubripes</name>
    <name type="common">Japanese pufferfish</name>
    <name type="synonym">Fugu rubripes</name>
    <dbReference type="NCBI Taxonomy" id="31033"/>
    <lineage>
        <taxon>Eukaryota</taxon>
        <taxon>Metazoa</taxon>
        <taxon>Chordata</taxon>
        <taxon>Craniata</taxon>
        <taxon>Vertebrata</taxon>
        <taxon>Euteleostomi</taxon>
        <taxon>Actinopterygii</taxon>
        <taxon>Neopterygii</taxon>
        <taxon>Teleostei</taxon>
        <taxon>Neoteleostei</taxon>
        <taxon>Acanthomorphata</taxon>
        <taxon>Eupercaria</taxon>
        <taxon>Tetraodontiformes</taxon>
        <taxon>Tetradontoidea</taxon>
        <taxon>Tetraodontidae</taxon>
        <taxon>Takifugu</taxon>
    </lineage>
</organism>
<dbReference type="Pfam" id="PF07742">
    <property type="entry name" value="BTG"/>
    <property type="match status" value="1"/>
</dbReference>
<dbReference type="PRINTS" id="PR00310">
    <property type="entry name" value="ANTIPRLFBTG1"/>
</dbReference>
<dbReference type="GO" id="GO:0005634">
    <property type="term" value="C:nucleus"/>
    <property type="evidence" value="ECO:0007669"/>
    <property type="project" value="TreeGrafter"/>
</dbReference>
<dbReference type="InParanoid" id="A0A3B5KNA3"/>
<proteinExistence type="inferred from homology"/>
<evidence type="ECO:0000259" key="2">
    <source>
        <dbReference type="SMART" id="SM00099"/>
    </source>
</evidence>
<reference evidence="3" key="2">
    <citation type="submission" date="2025-08" db="UniProtKB">
        <authorList>
            <consortium name="Ensembl"/>
        </authorList>
    </citation>
    <scope>IDENTIFICATION</scope>
</reference>
<dbReference type="Proteomes" id="UP000005226">
    <property type="component" value="Chromosome 8"/>
</dbReference>
<evidence type="ECO:0000313" key="3">
    <source>
        <dbReference type="Ensembl" id="ENSTRUP00000056933.2"/>
    </source>
</evidence>
<keyword evidence="4" id="KW-1185">Reference proteome</keyword>
<dbReference type="PANTHER" id="PTHR22978:SF6">
    <property type="entry name" value="PROTEIN BTG3"/>
    <property type="match status" value="1"/>
</dbReference>
<dbReference type="FunFam" id="3.90.640.90:FF:000002">
    <property type="entry name" value="BTG anti-proliferation factor 4"/>
    <property type="match status" value="1"/>
</dbReference>
<dbReference type="PANTHER" id="PTHR22978">
    <property type="entry name" value="B-CELL TRANSLOCATION GENE"/>
    <property type="match status" value="1"/>
</dbReference>
<accession>A0A3B5KNA3</accession>
<dbReference type="AlphaFoldDB" id="A0A3B5KNA3"/>
<name>A0A3B5KNA3_TAKRU</name>
<dbReference type="InterPro" id="IPR033332">
    <property type="entry name" value="BTG"/>
</dbReference>